<accession>A0ACB8U4R5</accession>
<gene>
    <name evidence="1" type="ORF">BDY19DRAFT_945541</name>
</gene>
<evidence type="ECO:0000313" key="1">
    <source>
        <dbReference type="EMBL" id="KAI0089372.1"/>
    </source>
</evidence>
<reference evidence="1" key="1">
    <citation type="journal article" date="2021" name="Environ. Microbiol.">
        <title>Gene family expansions and transcriptome signatures uncover fungal adaptations to wood decay.</title>
        <authorList>
            <person name="Hage H."/>
            <person name="Miyauchi S."/>
            <person name="Viragh M."/>
            <person name="Drula E."/>
            <person name="Min B."/>
            <person name="Chaduli D."/>
            <person name="Navarro D."/>
            <person name="Favel A."/>
            <person name="Norest M."/>
            <person name="Lesage-Meessen L."/>
            <person name="Balint B."/>
            <person name="Merenyi Z."/>
            <person name="de Eugenio L."/>
            <person name="Morin E."/>
            <person name="Martinez A.T."/>
            <person name="Baldrian P."/>
            <person name="Stursova M."/>
            <person name="Martinez M.J."/>
            <person name="Novotny C."/>
            <person name="Magnuson J.K."/>
            <person name="Spatafora J.W."/>
            <person name="Maurice S."/>
            <person name="Pangilinan J."/>
            <person name="Andreopoulos W."/>
            <person name="LaButti K."/>
            <person name="Hundley H."/>
            <person name="Na H."/>
            <person name="Kuo A."/>
            <person name="Barry K."/>
            <person name="Lipzen A."/>
            <person name="Henrissat B."/>
            <person name="Riley R."/>
            <person name="Ahrendt S."/>
            <person name="Nagy L.G."/>
            <person name="Grigoriev I.V."/>
            <person name="Martin F."/>
            <person name="Rosso M.N."/>
        </authorList>
    </citation>
    <scope>NUCLEOTIDE SEQUENCE</scope>
    <source>
        <strain evidence="1">CBS 384.51</strain>
    </source>
</reference>
<dbReference type="EMBL" id="MU274911">
    <property type="protein sequence ID" value="KAI0089372.1"/>
    <property type="molecule type" value="Genomic_DNA"/>
</dbReference>
<evidence type="ECO:0000313" key="2">
    <source>
        <dbReference type="Proteomes" id="UP001055072"/>
    </source>
</evidence>
<protein>
    <submittedName>
        <fullName evidence="1">Uncharacterized protein</fullName>
    </submittedName>
</protein>
<dbReference type="Proteomes" id="UP001055072">
    <property type="component" value="Unassembled WGS sequence"/>
</dbReference>
<name>A0ACB8U4R5_9APHY</name>
<sequence>MGAGRGIMGVMAVGVFIVAATVEVSVISAEDESALSVPVSGGTSDGGGAGVAGRKRSLEKSSSSRAESDSLSSSLRPSCAYSGPPLEECIVLTPSV</sequence>
<comment type="caution">
    <text evidence="1">The sequence shown here is derived from an EMBL/GenBank/DDBJ whole genome shotgun (WGS) entry which is preliminary data.</text>
</comment>
<keyword evidence="2" id="KW-1185">Reference proteome</keyword>
<proteinExistence type="predicted"/>
<organism evidence="1 2">
    <name type="scientific">Irpex rosettiformis</name>
    <dbReference type="NCBI Taxonomy" id="378272"/>
    <lineage>
        <taxon>Eukaryota</taxon>
        <taxon>Fungi</taxon>
        <taxon>Dikarya</taxon>
        <taxon>Basidiomycota</taxon>
        <taxon>Agaricomycotina</taxon>
        <taxon>Agaricomycetes</taxon>
        <taxon>Polyporales</taxon>
        <taxon>Irpicaceae</taxon>
        <taxon>Irpex</taxon>
    </lineage>
</organism>